<keyword evidence="1" id="KW-0805">Transcription regulation</keyword>
<dbReference type="InterPro" id="IPR054126">
    <property type="entry name" value="CprB_TetR_C"/>
</dbReference>
<proteinExistence type="predicted"/>
<dbReference type="InterPro" id="IPR036271">
    <property type="entry name" value="Tet_transcr_reg_TetR-rel_C_sf"/>
</dbReference>
<dbReference type="PROSITE" id="PS50977">
    <property type="entry name" value="HTH_TETR_2"/>
    <property type="match status" value="1"/>
</dbReference>
<comment type="caution">
    <text evidence="7">The sequence shown here is derived from an EMBL/GenBank/DDBJ whole genome shotgun (WGS) entry which is preliminary data.</text>
</comment>
<dbReference type="Pfam" id="PF21935">
    <property type="entry name" value="TetR_C_45"/>
    <property type="match status" value="1"/>
</dbReference>
<dbReference type="Pfam" id="PF00440">
    <property type="entry name" value="TetR_N"/>
    <property type="match status" value="1"/>
</dbReference>
<keyword evidence="2 4" id="KW-0238">DNA-binding</keyword>
<dbReference type="Gene3D" id="1.10.357.10">
    <property type="entry name" value="Tetracycline Repressor, domain 2"/>
    <property type="match status" value="1"/>
</dbReference>
<dbReference type="InterPro" id="IPR009057">
    <property type="entry name" value="Homeodomain-like_sf"/>
</dbReference>
<dbReference type="NCBIfam" id="NF041196">
    <property type="entry name" value="ScbR_bind_reg"/>
    <property type="match status" value="1"/>
</dbReference>
<dbReference type="InterPro" id="IPR050109">
    <property type="entry name" value="HTH-type_TetR-like_transc_reg"/>
</dbReference>
<evidence type="ECO:0000256" key="4">
    <source>
        <dbReference type="PROSITE-ProRule" id="PRU00335"/>
    </source>
</evidence>
<accession>A0A2S9PUN3</accession>
<feature type="compositionally biased region" description="Low complexity" evidence="5">
    <location>
        <begin position="231"/>
        <end position="247"/>
    </location>
</feature>
<dbReference type="RefSeq" id="WP_105869735.1">
    <property type="nucleotide sequence ID" value="NZ_PVLV01000248.1"/>
</dbReference>
<reference evidence="7 8" key="1">
    <citation type="submission" date="2018-03" db="EMBL/GenBank/DDBJ databases">
        <title>Novel Streptomyces sp. from soil.</title>
        <authorList>
            <person name="Tan G.Y.A."/>
            <person name="Lee Z.Y."/>
        </authorList>
    </citation>
    <scope>NUCLEOTIDE SEQUENCE [LARGE SCALE GENOMIC DNA]</scope>
    <source>
        <strain evidence="7 8">ST5x</strain>
    </source>
</reference>
<evidence type="ECO:0000256" key="5">
    <source>
        <dbReference type="SAM" id="MobiDB-lite"/>
    </source>
</evidence>
<organism evidence="7 8">
    <name type="scientific">Streptomyces solincola</name>
    <dbReference type="NCBI Taxonomy" id="2100817"/>
    <lineage>
        <taxon>Bacteria</taxon>
        <taxon>Bacillati</taxon>
        <taxon>Actinomycetota</taxon>
        <taxon>Actinomycetes</taxon>
        <taxon>Kitasatosporales</taxon>
        <taxon>Streptomycetaceae</taxon>
        <taxon>Streptomyces</taxon>
    </lineage>
</organism>
<evidence type="ECO:0000256" key="1">
    <source>
        <dbReference type="ARBA" id="ARBA00023015"/>
    </source>
</evidence>
<protein>
    <submittedName>
        <fullName evidence="7">TetR/AcrR family transcriptional regulator</fullName>
    </submittedName>
</protein>
<evidence type="ECO:0000313" key="7">
    <source>
        <dbReference type="EMBL" id="PRH78073.1"/>
    </source>
</evidence>
<dbReference type="SUPFAM" id="SSF48498">
    <property type="entry name" value="Tetracyclin repressor-like, C-terminal domain"/>
    <property type="match status" value="1"/>
</dbReference>
<dbReference type="AlphaFoldDB" id="A0A2S9PUN3"/>
<dbReference type="OrthoDB" id="3237195at2"/>
<keyword evidence="8" id="KW-1185">Reference proteome</keyword>
<feature type="DNA-binding region" description="H-T-H motif" evidence="4">
    <location>
        <begin position="31"/>
        <end position="50"/>
    </location>
</feature>
<name>A0A2S9PUN3_9ACTN</name>
<dbReference type="SUPFAM" id="SSF46689">
    <property type="entry name" value="Homeodomain-like"/>
    <property type="match status" value="1"/>
</dbReference>
<evidence type="ECO:0000313" key="8">
    <source>
        <dbReference type="Proteomes" id="UP000239322"/>
    </source>
</evidence>
<evidence type="ECO:0000259" key="6">
    <source>
        <dbReference type="PROSITE" id="PS50977"/>
    </source>
</evidence>
<dbReference type="InterPro" id="IPR023772">
    <property type="entry name" value="DNA-bd_HTH_TetR-type_CS"/>
</dbReference>
<keyword evidence="3" id="KW-0804">Transcription</keyword>
<dbReference type="EMBL" id="PVLV01000248">
    <property type="protein sequence ID" value="PRH78073.1"/>
    <property type="molecule type" value="Genomic_DNA"/>
</dbReference>
<dbReference type="GO" id="GO:0000976">
    <property type="term" value="F:transcription cis-regulatory region binding"/>
    <property type="evidence" value="ECO:0007669"/>
    <property type="project" value="TreeGrafter"/>
</dbReference>
<dbReference type="PANTHER" id="PTHR30055">
    <property type="entry name" value="HTH-TYPE TRANSCRIPTIONAL REGULATOR RUTR"/>
    <property type="match status" value="1"/>
</dbReference>
<dbReference type="PROSITE" id="PS01081">
    <property type="entry name" value="HTH_TETR_1"/>
    <property type="match status" value="1"/>
</dbReference>
<sequence length="247" mass="26586">MVRQERAVRTRQAILVAAASLFDEVGYEAATISAILKRSGVTKGALYFHFASKEELAQAVLASQLDAVPAVPPRDLALQEALDEALLLSHLHSTRDPLVRGSTRLTVEQGSAKDGLDRQVPAKAWLDHTVAVFEKARTRGELLPHVDVVAAATMFVGSFMGVQVLSKIMTDHADMPERVGELYQHLMATIANPGALVGMDFTPGRGARTYEEAMRLTREREAEEDDGPGEDGTAGAARSTAAAGVRR</sequence>
<evidence type="ECO:0000256" key="3">
    <source>
        <dbReference type="ARBA" id="ARBA00023163"/>
    </source>
</evidence>
<feature type="domain" description="HTH tetR-type" evidence="6">
    <location>
        <begin position="8"/>
        <end position="68"/>
    </location>
</feature>
<dbReference type="GO" id="GO:0003700">
    <property type="term" value="F:DNA-binding transcription factor activity"/>
    <property type="evidence" value="ECO:0007669"/>
    <property type="project" value="TreeGrafter"/>
</dbReference>
<feature type="region of interest" description="Disordered" evidence="5">
    <location>
        <begin position="216"/>
        <end position="247"/>
    </location>
</feature>
<gene>
    <name evidence="7" type="ORF">C6N75_16870</name>
</gene>
<dbReference type="PANTHER" id="PTHR30055:SF234">
    <property type="entry name" value="HTH-TYPE TRANSCRIPTIONAL REGULATOR BETI"/>
    <property type="match status" value="1"/>
</dbReference>
<dbReference type="InterPro" id="IPR047923">
    <property type="entry name" value="ArpA-like"/>
</dbReference>
<dbReference type="InterPro" id="IPR001647">
    <property type="entry name" value="HTH_TetR"/>
</dbReference>
<dbReference type="Proteomes" id="UP000239322">
    <property type="component" value="Unassembled WGS sequence"/>
</dbReference>
<evidence type="ECO:0000256" key="2">
    <source>
        <dbReference type="ARBA" id="ARBA00023125"/>
    </source>
</evidence>
<dbReference type="PRINTS" id="PR00455">
    <property type="entry name" value="HTHTETR"/>
</dbReference>